<dbReference type="EMBL" id="KB008034">
    <property type="protein sequence ID" value="ELR15345.1"/>
    <property type="molecule type" value="Genomic_DNA"/>
</dbReference>
<dbReference type="GeneID" id="14915984"/>
<dbReference type="VEuPathDB" id="AmoebaDB:ACA1_328400"/>
<feature type="region of interest" description="Disordered" evidence="1">
    <location>
        <begin position="113"/>
        <end position="216"/>
    </location>
</feature>
<feature type="compositionally biased region" description="Basic and acidic residues" evidence="1">
    <location>
        <begin position="45"/>
        <end position="61"/>
    </location>
</feature>
<dbReference type="KEGG" id="acan:ACA1_328400"/>
<feature type="compositionally biased region" description="Basic and acidic residues" evidence="1">
    <location>
        <begin position="9"/>
        <end position="18"/>
    </location>
</feature>
<gene>
    <name evidence="2" type="ORF">ACA1_328400</name>
</gene>
<feature type="region of interest" description="Disordered" evidence="1">
    <location>
        <begin position="1"/>
        <end position="70"/>
    </location>
</feature>
<protein>
    <submittedName>
        <fullName evidence="2">Uncharacterized protein</fullName>
    </submittedName>
</protein>
<feature type="region of interest" description="Disordered" evidence="1">
    <location>
        <begin position="263"/>
        <end position="288"/>
    </location>
</feature>
<evidence type="ECO:0000313" key="3">
    <source>
        <dbReference type="Proteomes" id="UP000011083"/>
    </source>
</evidence>
<feature type="compositionally biased region" description="Acidic residues" evidence="1">
    <location>
        <begin position="135"/>
        <end position="145"/>
    </location>
</feature>
<name>L8GQS3_ACACF</name>
<feature type="compositionally biased region" description="Acidic residues" evidence="1">
    <location>
        <begin position="19"/>
        <end position="31"/>
    </location>
</feature>
<keyword evidence="3" id="KW-1185">Reference proteome</keyword>
<dbReference type="Proteomes" id="UP000011083">
    <property type="component" value="Unassembled WGS sequence"/>
</dbReference>
<feature type="compositionally biased region" description="Basic and acidic residues" evidence="1">
    <location>
        <begin position="196"/>
        <end position="216"/>
    </location>
</feature>
<feature type="compositionally biased region" description="Basic and acidic residues" evidence="1">
    <location>
        <begin position="146"/>
        <end position="168"/>
    </location>
</feature>
<organism evidence="2 3">
    <name type="scientific">Acanthamoeba castellanii (strain ATCC 30010 / Neff)</name>
    <dbReference type="NCBI Taxonomy" id="1257118"/>
    <lineage>
        <taxon>Eukaryota</taxon>
        <taxon>Amoebozoa</taxon>
        <taxon>Discosea</taxon>
        <taxon>Longamoebia</taxon>
        <taxon>Centramoebida</taxon>
        <taxon>Acanthamoebidae</taxon>
        <taxon>Acanthamoeba</taxon>
    </lineage>
</organism>
<evidence type="ECO:0000256" key="1">
    <source>
        <dbReference type="SAM" id="MobiDB-lite"/>
    </source>
</evidence>
<accession>L8GQS3</accession>
<sequence length="303" mass="35273">MLDSEFSDEDHLHSNHIESEEDLPQDEDGGEGGDQFDQRGEDEESKGREEKRTRNSKRKDPPLTQPLKRRIVHLETELEKKDDLAQFADLVQQLEAAREAIQKKEREIEVLQHENQHLKEQIVIKKGSTSPPSTSEEENGDENDGNVDRQSDVDISSDNRLRQARMEGVDEEVTETEEEYEETMGEAAGPPVRHQGKAEESVVEEEKKSDPIDNFKEEMEREYKKINESLQSAEQFSLMFSKRTRELTSNIYRIREVRELEKEKGKIEESLANDDESSADDGFEQKIKSWPREMVEKQLKHYR</sequence>
<dbReference type="RefSeq" id="XP_004337358.1">
    <property type="nucleotide sequence ID" value="XM_004337310.1"/>
</dbReference>
<feature type="compositionally biased region" description="Acidic residues" evidence="1">
    <location>
        <begin position="271"/>
        <end position="282"/>
    </location>
</feature>
<feature type="compositionally biased region" description="Basic and acidic residues" evidence="1">
    <location>
        <begin position="113"/>
        <end position="123"/>
    </location>
</feature>
<dbReference type="AlphaFoldDB" id="L8GQS3"/>
<reference evidence="2 3" key="1">
    <citation type="journal article" date="2013" name="Genome Biol.">
        <title>Genome of Acanthamoeba castellanii highlights extensive lateral gene transfer and early evolution of tyrosine kinase signaling.</title>
        <authorList>
            <person name="Clarke M."/>
            <person name="Lohan A.J."/>
            <person name="Liu B."/>
            <person name="Lagkouvardos I."/>
            <person name="Roy S."/>
            <person name="Zafar N."/>
            <person name="Bertelli C."/>
            <person name="Schilde C."/>
            <person name="Kianianmomeni A."/>
            <person name="Burglin T.R."/>
            <person name="Frech C."/>
            <person name="Turcotte B."/>
            <person name="Kopec K.O."/>
            <person name="Synnott J.M."/>
            <person name="Choo C."/>
            <person name="Paponov I."/>
            <person name="Finkler A."/>
            <person name="Soon Heng Tan C."/>
            <person name="Hutchins A.P."/>
            <person name="Weinmeier T."/>
            <person name="Rattei T."/>
            <person name="Chu J.S."/>
            <person name="Gimenez G."/>
            <person name="Irimia M."/>
            <person name="Rigden D.J."/>
            <person name="Fitzpatrick D.A."/>
            <person name="Lorenzo-Morales J."/>
            <person name="Bateman A."/>
            <person name="Chiu C.H."/>
            <person name="Tang P."/>
            <person name="Hegemann P."/>
            <person name="Fromm H."/>
            <person name="Raoult D."/>
            <person name="Greub G."/>
            <person name="Miranda-Saavedra D."/>
            <person name="Chen N."/>
            <person name="Nash P."/>
            <person name="Ginger M.L."/>
            <person name="Horn M."/>
            <person name="Schaap P."/>
            <person name="Caler L."/>
            <person name="Loftus B."/>
        </authorList>
    </citation>
    <scope>NUCLEOTIDE SEQUENCE [LARGE SCALE GENOMIC DNA]</scope>
    <source>
        <strain evidence="2 3">Neff</strain>
    </source>
</reference>
<proteinExistence type="predicted"/>
<feature type="non-terminal residue" evidence="2">
    <location>
        <position position="303"/>
    </location>
</feature>
<feature type="compositionally biased region" description="Acidic residues" evidence="1">
    <location>
        <begin position="169"/>
        <end position="184"/>
    </location>
</feature>
<evidence type="ECO:0000313" key="2">
    <source>
        <dbReference type="EMBL" id="ELR15345.1"/>
    </source>
</evidence>